<accession>A0A9Q1BPY5</accession>
<dbReference type="InterPro" id="IPR000157">
    <property type="entry name" value="TIR_dom"/>
</dbReference>
<feature type="domain" description="Ig-like" evidence="17">
    <location>
        <begin position="131"/>
        <end position="211"/>
    </location>
</feature>
<keyword evidence="2" id="KW-0244">Early protein</keyword>
<evidence type="ECO:0000256" key="3">
    <source>
        <dbReference type="ARBA" id="ARBA00022632"/>
    </source>
</evidence>
<dbReference type="EMBL" id="JAIZAY010000013">
    <property type="protein sequence ID" value="KAJ8030534.1"/>
    <property type="molecule type" value="Genomic_DNA"/>
</dbReference>
<comment type="subunit">
    <text evidence="11">Interacts with host IFNA1.</text>
</comment>
<evidence type="ECO:0000256" key="1">
    <source>
        <dbReference type="ARBA" id="ARBA00009752"/>
    </source>
</evidence>
<evidence type="ECO:0000256" key="4">
    <source>
        <dbReference type="ARBA" id="ARBA00022801"/>
    </source>
</evidence>
<dbReference type="CDD" id="cd00096">
    <property type="entry name" value="Ig"/>
    <property type="match status" value="1"/>
</dbReference>
<keyword evidence="10" id="KW-0393">Immunoglobulin domain</keyword>
<dbReference type="PROSITE" id="PS50835">
    <property type="entry name" value="IG_LIKE"/>
    <property type="match status" value="2"/>
</dbReference>
<keyword evidence="14" id="KW-0812">Transmembrane</keyword>
<evidence type="ECO:0000259" key="17">
    <source>
        <dbReference type="PROSITE" id="PS50835"/>
    </source>
</evidence>
<dbReference type="SUPFAM" id="SSF48726">
    <property type="entry name" value="Immunoglobulin"/>
    <property type="match status" value="2"/>
</dbReference>
<dbReference type="PANTHER" id="PTHR11890">
    <property type="entry name" value="INTERLEUKIN-1 RECEPTOR FAMILY MEMBER"/>
    <property type="match status" value="1"/>
</dbReference>
<keyword evidence="18" id="KW-0675">Receptor</keyword>
<dbReference type="InterPro" id="IPR013783">
    <property type="entry name" value="Ig-like_fold"/>
</dbReference>
<comment type="similarity">
    <text evidence="1">Belongs to the interleukin-1 receptor family.</text>
</comment>
<proteinExistence type="inferred from homology"/>
<evidence type="ECO:0000256" key="10">
    <source>
        <dbReference type="ARBA" id="ARBA00023319"/>
    </source>
</evidence>
<dbReference type="InterPro" id="IPR015621">
    <property type="entry name" value="IL-1_rcpt_fam"/>
</dbReference>
<keyword evidence="19" id="KW-1185">Reference proteome</keyword>
<evidence type="ECO:0000313" key="19">
    <source>
        <dbReference type="Proteomes" id="UP001152320"/>
    </source>
</evidence>
<feature type="domain" description="Ig-like" evidence="17">
    <location>
        <begin position="72"/>
        <end position="127"/>
    </location>
</feature>
<evidence type="ECO:0000256" key="5">
    <source>
        <dbReference type="ARBA" id="ARBA00022830"/>
    </source>
</evidence>
<dbReference type="Gene3D" id="2.60.40.10">
    <property type="entry name" value="Immunoglobulins"/>
    <property type="match status" value="3"/>
</dbReference>
<feature type="signal peptide" evidence="15">
    <location>
        <begin position="1"/>
        <end position="22"/>
    </location>
</feature>
<dbReference type="SMART" id="SM00409">
    <property type="entry name" value="IG"/>
    <property type="match status" value="3"/>
</dbReference>
<organism evidence="18 19">
    <name type="scientific">Holothuria leucospilota</name>
    <name type="common">Black long sea cucumber</name>
    <name type="synonym">Mertensiothuria leucospilota</name>
    <dbReference type="NCBI Taxonomy" id="206669"/>
    <lineage>
        <taxon>Eukaryota</taxon>
        <taxon>Metazoa</taxon>
        <taxon>Echinodermata</taxon>
        <taxon>Eleutherozoa</taxon>
        <taxon>Echinozoa</taxon>
        <taxon>Holothuroidea</taxon>
        <taxon>Aspidochirotacea</taxon>
        <taxon>Aspidochirotida</taxon>
        <taxon>Holothuriidae</taxon>
        <taxon>Holothuria</taxon>
    </lineage>
</organism>
<keyword evidence="7" id="KW-1015">Disulfide bond</keyword>
<evidence type="ECO:0000256" key="7">
    <source>
        <dbReference type="ARBA" id="ARBA00023157"/>
    </source>
</evidence>
<evidence type="ECO:0000256" key="9">
    <source>
        <dbReference type="ARBA" id="ARBA00023258"/>
    </source>
</evidence>
<dbReference type="Pfam" id="PF01582">
    <property type="entry name" value="TIR"/>
    <property type="match status" value="1"/>
</dbReference>
<evidence type="ECO:0000256" key="8">
    <source>
        <dbReference type="ARBA" id="ARBA00023180"/>
    </source>
</evidence>
<reference evidence="18" key="1">
    <citation type="submission" date="2021-10" db="EMBL/GenBank/DDBJ databases">
        <title>Tropical sea cucumber genome reveals ecological adaptation and Cuvierian tubules defense mechanism.</title>
        <authorList>
            <person name="Chen T."/>
        </authorList>
    </citation>
    <scope>NUCLEOTIDE SEQUENCE</scope>
    <source>
        <strain evidence="18">Nanhai2018</strain>
        <tissue evidence="18">Muscle</tissue>
    </source>
</reference>
<keyword evidence="9" id="KW-0922">Interferon antiviral system evasion</keyword>
<evidence type="ECO:0000256" key="13">
    <source>
        <dbReference type="ARBA" id="ARBA00045444"/>
    </source>
</evidence>
<keyword evidence="4" id="KW-0378">Hydrolase</keyword>
<keyword evidence="5" id="KW-1114">Inhibition of host interferon signaling pathway by virus</keyword>
<feature type="transmembrane region" description="Helical" evidence="14">
    <location>
        <begin position="349"/>
        <end position="374"/>
    </location>
</feature>
<evidence type="ECO:0000256" key="6">
    <source>
        <dbReference type="ARBA" id="ARBA00023027"/>
    </source>
</evidence>
<sequence length="601" mass="67100">MSWTTVNLLYFGFAWLLSSCHCYITVESEPCQLRNQQNESSNLFMGNSSLNHVTSVRANITLSCQFVNYCFITWHHNGEIILEGGKYELLNENQELNIQNVTMADAGTYTCTAFNGTHNMSLQGDVTLSGPSEFFNSVSLCYTTQVGSAFTLECTADEFDTIRWYHNGSEITASSNHVFLENNQYMKVQKPSVRDEGEYMCIASLGSQNFSRKGIVKISLCDTSEIVLKGCEPGLVIEAELGSNVSVTCTFDIGAGHLLSTAQWYTANATSGSFMFVENVNFNGAIVATDRGQQGNRDKTCRNRVFKLLILNFSNVTEEVYGTYYGVVKKAQAVEFANVTIEPVEGRSLMIRISAVSGVVVFLTASFFLFFAIWKKFHLDIKLFYRHNLGGLRVQKHAEQDGKLYDTYIACSGNDKDISFVINVLMPALSEKGYSVCFREIDFEPGAGIHEEMWRCMKSSRSCVLLLTPDFFQENLGLSELQVATDTFSNQTNCIIPILREDVQELNIKANPVLKYLVANNSALTLKKDCFTSKKKLVSSAAFKSTRLALPHPSERTQGFFGQRKKPTLVEEEVQPSKDSIRLPVTSFSATVNNNLEMVPV</sequence>
<protein>
    <recommendedName>
        <fullName evidence="12">Soluble interferon alpha/beta receptor OPG204</fullName>
    </recommendedName>
</protein>
<dbReference type="InterPro" id="IPR007110">
    <property type="entry name" value="Ig-like_dom"/>
</dbReference>
<dbReference type="GO" id="GO:0039502">
    <property type="term" value="P:symbiont-mediated suppression of host type I interferon-mediated signaling pathway"/>
    <property type="evidence" value="ECO:0007669"/>
    <property type="project" value="UniProtKB-KW"/>
</dbReference>
<dbReference type="GO" id="GO:0016787">
    <property type="term" value="F:hydrolase activity"/>
    <property type="evidence" value="ECO:0007669"/>
    <property type="project" value="UniProtKB-KW"/>
</dbReference>
<evidence type="ECO:0000256" key="11">
    <source>
        <dbReference type="ARBA" id="ARBA00038761"/>
    </source>
</evidence>
<keyword evidence="5" id="KW-0899">Viral immunoevasion</keyword>
<keyword evidence="5" id="KW-0945">Host-virus interaction</keyword>
<evidence type="ECO:0000259" key="16">
    <source>
        <dbReference type="PROSITE" id="PS50104"/>
    </source>
</evidence>
<gene>
    <name evidence="18" type="ORF">HOLleu_26984</name>
</gene>
<dbReference type="InterPro" id="IPR003599">
    <property type="entry name" value="Ig_sub"/>
</dbReference>
<dbReference type="OrthoDB" id="504170at2759"/>
<evidence type="ECO:0000313" key="18">
    <source>
        <dbReference type="EMBL" id="KAJ8030534.1"/>
    </source>
</evidence>
<dbReference type="InterPro" id="IPR003598">
    <property type="entry name" value="Ig_sub2"/>
</dbReference>
<keyword evidence="3" id="KW-1090">Inhibition of host innate immune response by virus</keyword>
<dbReference type="SUPFAM" id="SSF52200">
    <property type="entry name" value="Toll/Interleukin receptor TIR domain"/>
    <property type="match status" value="1"/>
</dbReference>
<name>A0A9Q1BPY5_HOLLE</name>
<comment type="function">
    <text evidence="13">Counteracts the antiviral effects of host IFN-alpha/beta and key IFN-inducible proteins involved in viral RNA degradation suxh as host OAS1. Acts as a soluble IFN-alpha receptor and thus inhibits the interaction between host IFN-alpha and its receptor.</text>
</comment>
<dbReference type="AlphaFoldDB" id="A0A9Q1BPY5"/>
<keyword evidence="6" id="KW-0520">NAD</keyword>
<keyword evidence="15" id="KW-0732">Signal</keyword>
<dbReference type="Proteomes" id="UP001152320">
    <property type="component" value="Chromosome 13"/>
</dbReference>
<dbReference type="InterPro" id="IPR035897">
    <property type="entry name" value="Toll_tir_struct_dom_sf"/>
</dbReference>
<evidence type="ECO:0000256" key="2">
    <source>
        <dbReference type="ARBA" id="ARBA00022518"/>
    </source>
</evidence>
<comment type="caution">
    <text evidence="18">The sequence shown here is derived from an EMBL/GenBank/DDBJ whole genome shotgun (WGS) entry which is preliminary data.</text>
</comment>
<evidence type="ECO:0000256" key="14">
    <source>
        <dbReference type="SAM" id="Phobius"/>
    </source>
</evidence>
<dbReference type="InterPro" id="IPR036179">
    <property type="entry name" value="Ig-like_dom_sf"/>
</dbReference>
<dbReference type="PRINTS" id="PR01537">
    <property type="entry name" value="INTRLKN1R1F"/>
</dbReference>
<evidence type="ECO:0000256" key="15">
    <source>
        <dbReference type="SAM" id="SignalP"/>
    </source>
</evidence>
<keyword evidence="14" id="KW-0472">Membrane</keyword>
<keyword evidence="14" id="KW-1133">Transmembrane helix</keyword>
<dbReference type="SMART" id="SM00408">
    <property type="entry name" value="IGc2"/>
    <property type="match status" value="2"/>
</dbReference>
<evidence type="ECO:0000256" key="12">
    <source>
        <dbReference type="ARBA" id="ARBA00041012"/>
    </source>
</evidence>
<dbReference type="GO" id="GO:0007165">
    <property type="term" value="P:signal transduction"/>
    <property type="evidence" value="ECO:0007669"/>
    <property type="project" value="InterPro"/>
</dbReference>
<keyword evidence="8" id="KW-0325">Glycoprotein</keyword>
<dbReference type="Pfam" id="PF13927">
    <property type="entry name" value="Ig_3"/>
    <property type="match status" value="2"/>
</dbReference>
<dbReference type="PROSITE" id="PS50104">
    <property type="entry name" value="TIR"/>
    <property type="match status" value="1"/>
</dbReference>
<feature type="chain" id="PRO_5040404471" description="Soluble interferon alpha/beta receptor OPG204" evidence="15">
    <location>
        <begin position="23"/>
        <end position="601"/>
    </location>
</feature>
<dbReference type="Gene3D" id="3.40.50.10140">
    <property type="entry name" value="Toll/interleukin-1 receptor homology (TIR) domain"/>
    <property type="match status" value="1"/>
</dbReference>
<feature type="domain" description="TIR" evidence="16">
    <location>
        <begin position="403"/>
        <end position="550"/>
    </location>
</feature>
<dbReference type="PANTHER" id="PTHR11890:SF44">
    <property type="entry name" value="X-LINKED INTERLEUKIN-1 RECEPTOR ACCESSORY PROTEIN-LIKE 2"/>
    <property type="match status" value="1"/>
</dbReference>